<dbReference type="VEuPathDB" id="FungiDB:JI435_410930"/>
<accession>A0A7U2F304</accession>
<dbReference type="AlphaFoldDB" id="A0A7U2F304"/>
<keyword evidence="2" id="KW-1185">Reference proteome</keyword>
<sequence length="88" mass="9874">MPLSKTTPSSDLLSCLRRYTVQVGINFLSTSQQQCYYLMSASTAGYPCVSPMLSSDLLPLSHTFTPLPSTSYTYIYLTYINTHLYSIE</sequence>
<evidence type="ECO:0000313" key="2">
    <source>
        <dbReference type="Proteomes" id="UP000663193"/>
    </source>
</evidence>
<dbReference type="EMBL" id="CP069029">
    <property type="protein sequence ID" value="QRC97733.1"/>
    <property type="molecule type" value="Genomic_DNA"/>
</dbReference>
<name>A0A7U2F304_PHANO</name>
<proteinExistence type="predicted"/>
<gene>
    <name evidence="1" type="ORF">JI435_410930</name>
</gene>
<reference evidence="2" key="1">
    <citation type="journal article" date="2021" name="BMC Genomics">
        <title>Chromosome-level genome assembly and manually-curated proteome of model necrotroph Parastagonospora nodorum Sn15 reveals a genome-wide trove of candidate effector homologs, and redundancy of virulence-related functions within an accessory chromosome.</title>
        <authorList>
            <person name="Bertazzoni S."/>
            <person name="Jones D.A.B."/>
            <person name="Phan H.T."/>
            <person name="Tan K.-C."/>
            <person name="Hane J.K."/>
        </authorList>
    </citation>
    <scope>NUCLEOTIDE SEQUENCE [LARGE SCALE GENOMIC DNA]</scope>
    <source>
        <strain evidence="2">SN15 / ATCC MYA-4574 / FGSC 10173)</strain>
    </source>
</reference>
<evidence type="ECO:0000313" key="1">
    <source>
        <dbReference type="EMBL" id="QRC97733.1"/>
    </source>
</evidence>
<protein>
    <submittedName>
        <fullName evidence="1">Uncharacterized protein</fullName>
    </submittedName>
</protein>
<dbReference type="Proteomes" id="UP000663193">
    <property type="component" value="Chromosome 7"/>
</dbReference>
<organism evidence="1 2">
    <name type="scientific">Phaeosphaeria nodorum (strain SN15 / ATCC MYA-4574 / FGSC 10173)</name>
    <name type="common">Glume blotch fungus</name>
    <name type="synonym">Parastagonospora nodorum</name>
    <dbReference type="NCBI Taxonomy" id="321614"/>
    <lineage>
        <taxon>Eukaryota</taxon>
        <taxon>Fungi</taxon>
        <taxon>Dikarya</taxon>
        <taxon>Ascomycota</taxon>
        <taxon>Pezizomycotina</taxon>
        <taxon>Dothideomycetes</taxon>
        <taxon>Pleosporomycetidae</taxon>
        <taxon>Pleosporales</taxon>
        <taxon>Pleosporineae</taxon>
        <taxon>Phaeosphaeriaceae</taxon>
        <taxon>Parastagonospora</taxon>
    </lineage>
</organism>